<sequence>MSVELSKVDAFCVPELENQDFQLIEARSNTIEKTRPINVVIGANSAGKSRLLRSLFSYSIDSFDYEIKLFERLKEKIENSTTPPAGLSRTVWERINNFMVQQFDSNAALLDSNLHSTLQAQIEQTTIDIQRRYSEADIIRTANECFSPELWQDISNAAASITFNLSGVHKEYIPILRGLRTLIPNNDVYLERTLQDYFGGALPGSILKIFSGHTLYEDMVYSLLGTEEEQASVKDYQDYLSTHFFEGQRVNIIPRKDRDDKKSSTENNVVHIKVGDEPQRPIYELGDGIQAMIALTVRPFLEKEPTIFFIEEPEQNLHAGMQRALIEAFRACPQHMFFFTTQSNHFVDLTLESDDINLISVKKEVDDTGKATSIVQSQANNNEVLKELGVLASSILLANCSIWVEGVTDKRYLQVYLNKYLDELEAFCISDDGTPEERAAVKKRAGKLRTYNENLHYVFVEYQGSNITHWAFTDDVDPEETSQTPAQRLSRDVLLIADADIDSKGSRVTDLQEALDDRFELLEWKEIENYIPQDIIVKAAKKHWDSFQQTQGSSYDFESLPDKYFEDPEIGIGGLLEDKVSRSETATKAEGSYFYRDGAPTKKVGSQVVDSPSSGSTIRIKVAFCDTVVNIMKGKDEDNQVDWELTPELKGLCDRIWAFIEECN</sequence>
<keyword evidence="3" id="KW-1185">Reference proteome</keyword>
<protein>
    <submittedName>
        <fullName evidence="2">AAA family ATPase</fullName>
    </submittedName>
</protein>
<evidence type="ECO:0000313" key="2">
    <source>
        <dbReference type="EMBL" id="MEZ8089738.1"/>
    </source>
</evidence>
<evidence type="ECO:0000259" key="1">
    <source>
        <dbReference type="Pfam" id="PF13304"/>
    </source>
</evidence>
<dbReference type="PANTHER" id="PTHR43581">
    <property type="entry name" value="ATP/GTP PHOSPHATASE"/>
    <property type="match status" value="1"/>
</dbReference>
<dbReference type="InterPro" id="IPR051396">
    <property type="entry name" value="Bact_Antivir_Def_Nuclease"/>
</dbReference>
<dbReference type="Proteomes" id="UP001569177">
    <property type="component" value="Unassembled WGS sequence"/>
</dbReference>
<proteinExistence type="predicted"/>
<dbReference type="PANTHER" id="PTHR43581:SF2">
    <property type="entry name" value="EXCINUCLEASE ATPASE SUBUNIT"/>
    <property type="match status" value="1"/>
</dbReference>
<evidence type="ECO:0000313" key="3">
    <source>
        <dbReference type="Proteomes" id="UP001569177"/>
    </source>
</evidence>
<reference evidence="2 3" key="1">
    <citation type="submission" date="2024-06" db="EMBL/GenBank/DDBJ databases">
        <authorList>
            <person name="Steensen K."/>
            <person name="Seneca J."/>
            <person name="Bartlau N."/>
            <person name="Yu A.X."/>
            <person name="Polz M.F."/>
        </authorList>
    </citation>
    <scope>NUCLEOTIDE SEQUENCE [LARGE SCALE GENOMIC DNA]</scope>
    <source>
        <strain evidence="2 3">5S240</strain>
    </source>
</reference>
<accession>A0ABV4LCX5</accession>
<dbReference type="EMBL" id="JBGOOJ010000004">
    <property type="protein sequence ID" value="MEZ8089738.1"/>
    <property type="molecule type" value="Genomic_DNA"/>
</dbReference>
<dbReference type="InterPro" id="IPR003959">
    <property type="entry name" value="ATPase_AAA_core"/>
</dbReference>
<dbReference type="InterPro" id="IPR027417">
    <property type="entry name" value="P-loop_NTPase"/>
</dbReference>
<dbReference type="SUPFAM" id="SSF52540">
    <property type="entry name" value="P-loop containing nucleoside triphosphate hydrolases"/>
    <property type="match status" value="1"/>
</dbReference>
<gene>
    <name evidence="2" type="ORF">ACED24_06720</name>
</gene>
<feature type="domain" description="ATPase AAA-type core" evidence="1">
    <location>
        <begin position="222"/>
        <end position="348"/>
    </location>
</feature>
<dbReference type="Pfam" id="PF13304">
    <property type="entry name" value="AAA_21"/>
    <property type="match status" value="1"/>
</dbReference>
<dbReference type="Gene3D" id="3.40.50.300">
    <property type="entry name" value="P-loop containing nucleotide triphosphate hydrolases"/>
    <property type="match status" value="1"/>
</dbReference>
<comment type="caution">
    <text evidence="2">The sequence shown here is derived from an EMBL/GenBank/DDBJ whole genome shotgun (WGS) entry which is preliminary data.</text>
</comment>
<organism evidence="2 3">
    <name type="scientific">Vibrio kanaloae</name>
    <dbReference type="NCBI Taxonomy" id="170673"/>
    <lineage>
        <taxon>Bacteria</taxon>
        <taxon>Pseudomonadati</taxon>
        <taxon>Pseudomonadota</taxon>
        <taxon>Gammaproteobacteria</taxon>
        <taxon>Vibrionales</taxon>
        <taxon>Vibrionaceae</taxon>
        <taxon>Vibrio</taxon>
    </lineage>
</organism>
<name>A0ABV4LCX5_9VIBR</name>
<dbReference type="RefSeq" id="WP_017058605.1">
    <property type="nucleotide sequence ID" value="NZ_JBGONX010000007.1"/>
</dbReference>